<keyword evidence="5" id="KW-0812">Transmembrane</keyword>
<evidence type="ECO:0000256" key="9">
    <source>
        <dbReference type="ARBA" id="ARBA00023128"/>
    </source>
</evidence>
<keyword evidence="7" id="KW-0406">Ion transport</keyword>
<accession>B3S657</accession>
<dbReference type="PRINTS" id="PR00185">
    <property type="entry name" value="EUKARYTPORIN"/>
</dbReference>
<dbReference type="eggNOG" id="KOG3126">
    <property type="taxonomic scope" value="Eukaryota"/>
</dbReference>
<protein>
    <recommendedName>
        <fullName evidence="13">Voltage-dependent anion-selective channel protein 2</fullName>
    </recommendedName>
</protein>
<dbReference type="PANTHER" id="PTHR11743">
    <property type="entry name" value="VOLTAGE-DEPENDENT ANION-SELECTIVE CHANNEL"/>
    <property type="match status" value="1"/>
</dbReference>
<dbReference type="PANTHER" id="PTHR11743:SF70">
    <property type="entry name" value="GH26960P-RELATED"/>
    <property type="match status" value="1"/>
</dbReference>
<comment type="subcellular location">
    <subcellularLocation>
        <location evidence="1">Mitochondrion outer membrane</location>
    </subcellularLocation>
</comment>
<evidence type="ECO:0000256" key="8">
    <source>
        <dbReference type="ARBA" id="ARBA00023114"/>
    </source>
</evidence>
<evidence type="ECO:0000256" key="2">
    <source>
        <dbReference type="ARBA" id="ARBA00007780"/>
    </source>
</evidence>
<organism evidence="11 12">
    <name type="scientific">Trichoplax adhaerens</name>
    <name type="common">Trichoplax reptans</name>
    <dbReference type="NCBI Taxonomy" id="10228"/>
    <lineage>
        <taxon>Eukaryota</taxon>
        <taxon>Metazoa</taxon>
        <taxon>Placozoa</taxon>
        <taxon>Uniplacotomia</taxon>
        <taxon>Trichoplacea</taxon>
        <taxon>Trichoplacidae</taxon>
        <taxon>Trichoplax</taxon>
    </lineage>
</organism>
<dbReference type="InParanoid" id="B3S657"/>
<dbReference type="OMA" id="FKQPAFH"/>
<comment type="similarity">
    <text evidence="2">Belongs to the eukaryotic mitochondrial porin family.</text>
</comment>
<reference evidence="11 12" key="1">
    <citation type="journal article" date="2008" name="Nature">
        <title>The Trichoplax genome and the nature of placozoans.</title>
        <authorList>
            <person name="Srivastava M."/>
            <person name="Begovic E."/>
            <person name="Chapman J."/>
            <person name="Putnam N.H."/>
            <person name="Hellsten U."/>
            <person name="Kawashima T."/>
            <person name="Kuo A."/>
            <person name="Mitros T."/>
            <person name="Salamov A."/>
            <person name="Carpenter M.L."/>
            <person name="Signorovitch A.Y."/>
            <person name="Moreno M.A."/>
            <person name="Kamm K."/>
            <person name="Grimwood J."/>
            <person name="Schmutz J."/>
            <person name="Shapiro H."/>
            <person name="Grigoriev I.V."/>
            <person name="Buss L.W."/>
            <person name="Schierwater B."/>
            <person name="Dellaporta S.L."/>
            <person name="Rokhsar D.S."/>
        </authorList>
    </citation>
    <scope>NUCLEOTIDE SEQUENCE [LARGE SCALE GENOMIC DNA]</scope>
    <source>
        <strain evidence="11 12">Grell-BS-1999</strain>
    </source>
</reference>
<evidence type="ECO:0000256" key="4">
    <source>
        <dbReference type="ARBA" id="ARBA00022452"/>
    </source>
</evidence>
<dbReference type="InterPro" id="IPR023614">
    <property type="entry name" value="Porin_dom_sf"/>
</dbReference>
<evidence type="ECO:0008006" key="13">
    <source>
        <dbReference type="Google" id="ProtNLM"/>
    </source>
</evidence>
<keyword evidence="4" id="KW-1134">Transmembrane beta strand</keyword>
<keyword evidence="6" id="KW-1000">Mitochondrion outer membrane</keyword>
<keyword evidence="9" id="KW-0496">Mitochondrion</keyword>
<keyword evidence="10" id="KW-0472">Membrane</keyword>
<dbReference type="OrthoDB" id="7827681at2759"/>
<evidence type="ECO:0000256" key="3">
    <source>
        <dbReference type="ARBA" id="ARBA00022448"/>
    </source>
</evidence>
<dbReference type="GO" id="GO:0008308">
    <property type="term" value="F:voltage-gated monoatomic anion channel activity"/>
    <property type="evidence" value="ECO:0000318"/>
    <property type="project" value="GO_Central"/>
</dbReference>
<dbReference type="STRING" id="10228.B3S657"/>
<dbReference type="CDD" id="cd07306">
    <property type="entry name" value="Porin3_VDAC"/>
    <property type="match status" value="1"/>
</dbReference>
<evidence type="ECO:0000256" key="7">
    <source>
        <dbReference type="ARBA" id="ARBA00023065"/>
    </source>
</evidence>
<dbReference type="FunCoup" id="B3S657">
    <property type="interactions" value="2170"/>
</dbReference>
<evidence type="ECO:0000256" key="5">
    <source>
        <dbReference type="ARBA" id="ARBA00022692"/>
    </source>
</evidence>
<dbReference type="GeneID" id="6757061"/>
<dbReference type="Pfam" id="PF01459">
    <property type="entry name" value="Porin_3"/>
    <property type="match status" value="1"/>
</dbReference>
<keyword evidence="8" id="KW-0626">Porin</keyword>
<dbReference type="CTD" id="6757061"/>
<dbReference type="KEGG" id="tad:TRIADDRAFT_38158"/>
<dbReference type="EMBL" id="DS985252">
    <property type="protein sequence ID" value="EDV21564.1"/>
    <property type="molecule type" value="Genomic_DNA"/>
</dbReference>
<proteinExistence type="inferred from homology"/>
<evidence type="ECO:0000313" key="12">
    <source>
        <dbReference type="Proteomes" id="UP000009022"/>
    </source>
</evidence>
<keyword evidence="12" id="KW-1185">Reference proteome</keyword>
<dbReference type="FunFam" id="2.40.160.10:FF:000001">
    <property type="entry name" value="Voltage-dependent anion-selective channel protein 2"/>
    <property type="match status" value="1"/>
</dbReference>
<dbReference type="Gene3D" id="2.40.160.10">
    <property type="entry name" value="Porin"/>
    <property type="match status" value="1"/>
</dbReference>
<dbReference type="GO" id="GO:0015288">
    <property type="term" value="F:porin activity"/>
    <property type="evidence" value="ECO:0007669"/>
    <property type="project" value="UniProtKB-KW"/>
</dbReference>
<dbReference type="GO" id="GO:0046930">
    <property type="term" value="C:pore complex"/>
    <property type="evidence" value="ECO:0007669"/>
    <property type="project" value="UniProtKB-KW"/>
</dbReference>
<keyword evidence="3" id="KW-0813">Transport</keyword>
<dbReference type="HOGENOM" id="CLU_044399_2_0_1"/>
<name>B3S657_TRIAD</name>
<dbReference type="Proteomes" id="UP000009022">
    <property type="component" value="Unassembled WGS sequence"/>
</dbReference>
<sequence length="281" mass="30186">MAPPLFADLGKEARDIFSKGFGFGSVKLDVATKATNGVEFSSGVSSNDAGKVSGSLETTYKNSDYGLTFKEKWSSENILTAEITIEDQIANGFKLTFDTMFAPNTSKKAAKIKTSYKQDNFSGTTDIDFDFTGPTLYSSAVVGYKGWLLGGYAAYDTSKSRLVNNKLGIAYKTDDFVLHSSVSDNVDFSTSYYQKVSDKIECAANLGWTAGTAATKFAIGGKYVLDSDSSVKMRISNDSHVGLGYTQQLRDGVKLTLSALIDAKNLNQAGHKLGLGLDVSL</sequence>
<evidence type="ECO:0000256" key="10">
    <source>
        <dbReference type="ARBA" id="ARBA00023136"/>
    </source>
</evidence>
<evidence type="ECO:0000313" key="11">
    <source>
        <dbReference type="EMBL" id="EDV21564.1"/>
    </source>
</evidence>
<dbReference type="RefSeq" id="XP_002115712.1">
    <property type="nucleotide sequence ID" value="XM_002115676.1"/>
</dbReference>
<dbReference type="InterPro" id="IPR027246">
    <property type="entry name" value="Porin_Euk/Tom40"/>
</dbReference>
<dbReference type="InterPro" id="IPR001925">
    <property type="entry name" value="Porin_Euk"/>
</dbReference>
<dbReference type="GO" id="GO:0005741">
    <property type="term" value="C:mitochondrial outer membrane"/>
    <property type="evidence" value="ECO:0000318"/>
    <property type="project" value="GO_Central"/>
</dbReference>
<evidence type="ECO:0000256" key="6">
    <source>
        <dbReference type="ARBA" id="ARBA00022787"/>
    </source>
</evidence>
<dbReference type="AlphaFoldDB" id="B3S657"/>
<evidence type="ECO:0000256" key="1">
    <source>
        <dbReference type="ARBA" id="ARBA00004294"/>
    </source>
</evidence>
<gene>
    <name evidence="11" type="ORF">TRIADDRAFT_38158</name>
</gene>
<dbReference type="PhylomeDB" id="B3S657"/>